<organism evidence="2 3">
    <name type="scientific">Ahniella affigens</name>
    <dbReference type="NCBI Taxonomy" id="2021234"/>
    <lineage>
        <taxon>Bacteria</taxon>
        <taxon>Pseudomonadati</taxon>
        <taxon>Pseudomonadota</taxon>
        <taxon>Gammaproteobacteria</taxon>
        <taxon>Lysobacterales</taxon>
        <taxon>Rhodanobacteraceae</taxon>
        <taxon>Ahniella</taxon>
    </lineage>
</organism>
<keyword evidence="3" id="KW-1185">Reference proteome</keyword>
<dbReference type="Proteomes" id="UP000241074">
    <property type="component" value="Chromosome"/>
</dbReference>
<evidence type="ECO:0000259" key="1">
    <source>
        <dbReference type="Pfam" id="PF25869"/>
    </source>
</evidence>
<name>A0A2P1PR01_9GAMM</name>
<accession>A0A2P1PR01</accession>
<evidence type="ECO:0000313" key="2">
    <source>
        <dbReference type="EMBL" id="AVP97251.1"/>
    </source>
</evidence>
<protein>
    <recommendedName>
        <fullName evidence="1">CusB-like three alpha-helical bundle domain-containing protein</fullName>
    </recommendedName>
</protein>
<sequence>MALRRTQSSGLAEVRDAARQRLGLLGMSEAQIRAVEHAKLAQTRISVVARDGHRARGQIGSRSQLGTR</sequence>
<dbReference type="Pfam" id="PF25869">
    <property type="entry name" value="3HB_CusB"/>
    <property type="match status" value="1"/>
</dbReference>
<dbReference type="AlphaFoldDB" id="A0A2P1PR01"/>
<reference evidence="2 3" key="1">
    <citation type="submission" date="2018-03" db="EMBL/GenBank/DDBJ databases">
        <title>Ahniella affigens gen. nov., sp. nov., a gammaproteobacterium isolated from sandy soil near a stream.</title>
        <authorList>
            <person name="Ko Y."/>
            <person name="Kim J.-H."/>
        </authorList>
    </citation>
    <scope>NUCLEOTIDE SEQUENCE [LARGE SCALE GENOMIC DNA]</scope>
    <source>
        <strain evidence="2 3">D13</strain>
    </source>
</reference>
<feature type="domain" description="CusB-like three alpha-helical bundle" evidence="1">
    <location>
        <begin position="2"/>
        <end position="43"/>
    </location>
</feature>
<evidence type="ECO:0000313" key="3">
    <source>
        <dbReference type="Proteomes" id="UP000241074"/>
    </source>
</evidence>
<dbReference type="KEGG" id="xba:C7S18_08610"/>
<dbReference type="InterPro" id="IPR058791">
    <property type="entry name" value="3HB_CusB"/>
</dbReference>
<dbReference type="OrthoDB" id="9806939at2"/>
<proteinExistence type="predicted"/>
<dbReference type="EMBL" id="CP027860">
    <property type="protein sequence ID" value="AVP97251.1"/>
    <property type="molecule type" value="Genomic_DNA"/>
</dbReference>
<gene>
    <name evidence="2" type="ORF">C7S18_08610</name>
</gene>
<dbReference type="Gene3D" id="6.10.140.730">
    <property type="match status" value="1"/>
</dbReference>
<reference evidence="2 3" key="2">
    <citation type="submission" date="2018-03" db="EMBL/GenBank/DDBJ databases">
        <authorList>
            <person name="Keele B.F."/>
        </authorList>
    </citation>
    <scope>NUCLEOTIDE SEQUENCE [LARGE SCALE GENOMIC DNA]</scope>
    <source>
        <strain evidence="2 3">D13</strain>
    </source>
</reference>